<dbReference type="SFLD" id="SFLDG01065">
    <property type="entry name" value="anaerobic_coproporphyrinogen-I"/>
    <property type="match status" value="1"/>
</dbReference>
<dbReference type="EMBL" id="CP003346">
    <property type="protein sequence ID" value="AGA80226.1"/>
    <property type="molecule type" value="Genomic_DNA"/>
</dbReference>
<evidence type="ECO:0000256" key="15">
    <source>
        <dbReference type="PIRNR" id="PIRNR000167"/>
    </source>
</evidence>
<dbReference type="GO" id="GO:0051539">
    <property type="term" value="F:4 iron, 4 sulfur cluster binding"/>
    <property type="evidence" value="ECO:0007669"/>
    <property type="project" value="UniProtKB-KW"/>
</dbReference>
<evidence type="ECO:0000256" key="5">
    <source>
        <dbReference type="ARBA" id="ARBA00022485"/>
    </source>
</evidence>
<dbReference type="GO" id="GO:0051989">
    <property type="term" value="F:coproporphyrinogen dehydrogenase activity"/>
    <property type="evidence" value="ECO:0007669"/>
    <property type="project" value="UniProtKB-EC"/>
</dbReference>
<comment type="function">
    <text evidence="13">Involved in the heme biosynthesis. Catalyzes the anaerobic oxidative decarboxylation of propionate groups of rings A and B of coproporphyrinogen III to yield the vinyl groups in protoporphyrinogen IX.</text>
</comment>
<dbReference type="HOGENOM" id="CLU_027579_3_0_10"/>
<dbReference type="NCBIfam" id="TIGR00538">
    <property type="entry name" value="hemN"/>
    <property type="match status" value="1"/>
</dbReference>
<feature type="binding site" evidence="16">
    <location>
        <position position="244"/>
    </location>
    <ligand>
        <name>S-adenosyl-L-methionine</name>
        <dbReference type="ChEBI" id="CHEBI:59789"/>
        <label>2</label>
    </ligand>
</feature>
<evidence type="ECO:0000256" key="1">
    <source>
        <dbReference type="ARBA" id="ARBA00004496"/>
    </source>
</evidence>
<evidence type="ECO:0000256" key="4">
    <source>
        <dbReference type="ARBA" id="ARBA00011245"/>
    </source>
</evidence>
<accession>L0G5D1</accession>
<dbReference type="PATRIC" id="fig|926556.3.peg.4232"/>
<feature type="binding site" evidence="16">
    <location>
        <position position="329"/>
    </location>
    <ligand>
        <name>S-adenosyl-L-methionine</name>
        <dbReference type="ChEBI" id="CHEBI:59789"/>
        <label>1</label>
    </ligand>
</feature>
<keyword evidence="9 15" id="KW-0560">Oxidoreductase</keyword>
<dbReference type="AlphaFoldDB" id="L0G5D1"/>
<evidence type="ECO:0000256" key="8">
    <source>
        <dbReference type="ARBA" id="ARBA00022723"/>
    </source>
</evidence>
<dbReference type="UniPathway" id="UPA00251">
    <property type="reaction ID" value="UER00323"/>
</dbReference>
<comment type="cofactor">
    <cofactor evidence="15 17">
        <name>[4Fe-4S] cluster</name>
        <dbReference type="ChEBI" id="CHEBI:49883"/>
    </cofactor>
    <text evidence="15 17">Binds 1 [4Fe-4S] cluster. The cluster is coordinated with 3 cysteines and an exchangeable S-adenosyl-L-methionine.</text>
</comment>
<comment type="subunit">
    <text evidence="4">Monomer.</text>
</comment>
<keyword evidence="12 15" id="KW-0627">Porphyrin biosynthesis</keyword>
<keyword evidence="20" id="KW-1185">Reference proteome</keyword>
<feature type="binding site" evidence="16">
    <location>
        <position position="113"/>
    </location>
    <ligand>
        <name>S-adenosyl-L-methionine</name>
        <dbReference type="ChEBI" id="CHEBI:59789"/>
        <label>1</label>
    </ligand>
</feature>
<comment type="similarity">
    <text evidence="3 15">Belongs to the anaerobic coproporphyrinogen-III oxidase family.</text>
</comment>
<dbReference type="GO" id="GO:0006782">
    <property type="term" value="P:protoporphyrinogen IX biosynthetic process"/>
    <property type="evidence" value="ECO:0007669"/>
    <property type="project" value="UniProtKB-UniPathway"/>
</dbReference>
<protein>
    <recommendedName>
        <fullName evidence="15">Coproporphyrinogen-III oxidase</fullName>
        <ecNumber evidence="15">1.3.98.3</ecNumber>
    </recommendedName>
</protein>
<dbReference type="Proteomes" id="UP000010796">
    <property type="component" value="Chromosome"/>
</dbReference>
<organism evidence="19 20">
    <name type="scientific">Echinicola vietnamensis (strain DSM 17526 / LMG 23754 / KMM 6221)</name>
    <dbReference type="NCBI Taxonomy" id="926556"/>
    <lineage>
        <taxon>Bacteria</taxon>
        <taxon>Pseudomonadati</taxon>
        <taxon>Bacteroidota</taxon>
        <taxon>Cytophagia</taxon>
        <taxon>Cytophagales</taxon>
        <taxon>Cyclobacteriaceae</taxon>
        <taxon>Echinicola</taxon>
    </lineage>
</organism>
<feature type="binding site" evidence="17">
    <location>
        <position position="69"/>
    </location>
    <ligand>
        <name>[4Fe-4S] cluster</name>
        <dbReference type="ChEBI" id="CHEBI:49883"/>
        <note>4Fe-4S-S-AdoMet</note>
    </ligand>
</feature>
<evidence type="ECO:0000256" key="14">
    <source>
        <dbReference type="ARBA" id="ARBA00048321"/>
    </source>
</evidence>
<evidence type="ECO:0000256" key="17">
    <source>
        <dbReference type="PIRSR" id="PIRSR000167-2"/>
    </source>
</evidence>
<feature type="binding site" evidence="16">
    <location>
        <position position="146"/>
    </location>
    <ligand>
        <name>S-adenosyl-L-methionine</name>
        <dbReference type="ChEBI" id="CHEBI:59789"/>
        <label>1</label>
    </ligand>
</feature>
<feature type="binding site" evidence="16">
    <location>
        <position position="185"/>
    </location>
    <ligand>
        <name>S-adenosyl-L-methionine</name>
        <dbReference type="ChEBI" id="CHEBI:59789"/>
        <label>2</label>
    </ligand>
</feature>
<feature type="binding site" evidence="16">
    <location>
        <position position="173"/>
    </location>
    <ligand>
        <name>S-adenosyl-L-methionine</name>
        <dbReference type="ChEBI" id="CHEBI:59789"/>
        <label>2</label>
    </ligand>
</feature>
<evidence type="ECO:0000256" key="13">
    <source>
        <dbReference type="ARBA" id="ARBA00024295"/>
    </source>
</evidence>
<feature type="domain" description="Radical SAM core" evidence="18">
    <location>
        <begin position="47"/>
        <end position="288"/>
    </location>
</feature>
<dbReference type="InterPro" id="IPR023404">
    <property type="entry name" value="rSAM_horseshoe"/>
</dbReference>
<gene>
    <name evidence="19" type="ordered locus">Echvi_4019</name>
</gene>
<keyword evidence="11 15" id="KW-0411">Iron-sulfur</keyword>
<comment type="pathway">
    <text evidence="2 15">Porphyrin-containing compound metabolism; protoporphyrin-IX biosynthesis; protoporphyrinogen-IX from coproporphyrinogen-III (AdoMet route): step 1/1.</text>
</comment>
<keyword evidence="6 15" id="KW-0963">Cytoplasm</keyword>
<dbReference type="GO" id="GO:0004109">
    <property type="term" value="F:coproporphyrinogen oxidase activity"/>
    <property type="evidence" value="ECO:0007669"/>
    <property type="project" value="InterPro"/>
</dbReference>
<dbReference type="RefSeq" id="WP_015267763.1">
    <property type="nucleotide sequence ID" value="NC_019904.1"/>
</dbReference>
<dbReference type="CDD" id="cd01335">
    <property type="entry name" value="Radical_SAM"/>
    <property type="match status" value="1"/>
</dbReference>
<evidence type="ECO:0000256" key="16">
    <source>
        <dbReference type="PIRSR" id="PIRSR000167-1"/>
    </source>
</evidence>
<evidence type="ECO:0000256" key="11">
    <source>
        <dbReference type="ARBA" id="ARBA00023014"/>
    </source>
</evidence>
<name>L0G5D1_ECHVK</name>
<dbReference type="InterPro" id="IPR007197">
    <property type="entry name" value="rSAM"/>
</dbReference>
<dbReference type="SMART" id="SM00729">
    <property type="entry name" value="Elp3"/>
    <property type="match status" value="1"/>
</dbReference>
<evidence type="ECO:0000256" key="10">
    <source>
        <dbReference type="ARBA" id="ARBA00023004"/>
    </source>
</evidence>
<evidence type="ECO:0000313" key="20">
    <source>
        <dbReference type="Proteomes" id="UP000010796"/>
    </source>
</evidence>
<dbReference type="eggNOG" id="COG0635">
    <property type="taxonomic scope" value="Bacteria"/>
</dbReference>
<dbReference type="InterPro" id="IPR034505">
    <property type="entry name" value="Coproporphyrinogen-III_oxidase"/>
</dbReference>
<sequence length="449" mass="51216">MKISADLIAKYDVAVPRYTSYPTVPLWENNVDAPTWKNNVLKAYQQFGQKEGISLYIHLPYCDSLCTYCGCNKYITRNHEKEVPYLEALKREWDMYLQMLPARPKLATIHLGGGTPTFFSADNLRSLIKYICGTSDVVPKAKFSFEGHPNNTTLEHLLTLKEVGFERVSYGIQDLNLKVQQAIHRIQPLSTVREATYHAQLAGFSQINFDLIYGLPHQTEETIETTLDEISKLMPSRIAFYSYAHVPSVFQAQKSFEQHLPLKSAKRKLYETGKRKLMAMGYEEIGMDHFALPGDELLTAKATGKLHRNFMGYTNFSSHMLIGLGSSAISDVYYAYAQNTKNIELYEEQSMLGHFSHSKGHLMTTEDIKTRKTILDLICTGTTEEASIIWKMDNLKLLNELQEDGLLSMRENRIIVTPLGRAFIRNICSAFDHRMKSKKSQTFVFSKAI</sequence>
<dbReference type="GO" id="GO:0005737">
    <property type="term" value="C:cytoplasm"/>
    <property type="evidence" value="ECO:0007669"/>
    <property type="project" value="UniProtKB-SubCell"/>
</dbReference>
<evidence type="ECO:0000256" key="3">
    <source>
        <dbReference type="ARBA" id="ARBA00005493"/>
    </source>
</evidence>
<dbReference type="PANTHER" id="PTHR13932:SF6">
    <property type="entry name" value="OXYGEN-INDEPENDENT COPROPORPHYRINOGEN III OXIDASE"/>
    <property type="match status" value="1"/>
</dbReference>
<feature type="binding site" evidence="17">
    <location>
        <position position="62"/>
    </location>
    <ligand>
        <name>[4Fe-4S] cluster</name>
        <dbReference type="ChEBI" id="CHEBI:49883"/>
        <note>4Fe-4S-S-AdoMet</note>
    </ligand>
</feature>
<dbReference type="InterPro" id="IPR058240">
    <property type="entry name" value="rSAM_sf"/>
</dbReference>
<feature type="binding site" evidence="16">
    <location>
        <begin position="114"/>
        <end position="115"/>
    </location>
    <ligand>
        <name>S-adenosyl-L-methionine</name>
        <dbReference type="ChEBI" id="CHEBI:59789"/>
        <label>2</label>
    </ligand>
</feature>
<evidence type="ECO:0000256" key="12">
    <source>
        <dbReference type="ARBA" id="ARBA00023244"/>
    </source>
</evidence>
<keyword evidence="8 15" id="KW-0479">Metal-binding</keyword>
<dbReference type="PIRSF" id="PIRSF000167">
    <property type="entry name" value="HemN"/>
    <property type="match status" value="1"/>
</dbReference>
<keyword evidence="5 15" id="KW-0004">4Fe-4S</keyword>
<feature type="binding site" evidence="16">
    <location>
        <position position="56"/>
    </location>
    <ligand>
        <name>S-adenosyl-L-methionine</name>
        <dbReference type="ChEBI" id="CHEBI:59789"/>
        <label>1</label>
    </ligand>
</feature>
<feature type="binding site" evidence="16">
    <location>
        <begin position="68"/>
        <end position="70"/>
    </location>
    <ligand>
        <name>S-adenosyl-L-methionine</name>
        <dbReference type="ChEBI" id="CHEBI:59789"/>
        <label>2</label>
    </ligand>
</feature>
<dbReference type="KEGG" id="evi:Echvi_4019"/>
<keyword evidence="10 15" id="KW-0408">Iron</keyword>
<dbReference type="Gene3D" id="1.10.10.920">
    <property type="match status" value="1"/>
</dbReference>
<dbReference type="GO" id="GO:0046872">
    <property type="term" value="F:metal ion binding"/>
    <property type="evidence" value="ECO:0007669"/>
    <property type="project" value="UniProtKB-KW"/>
</dbReference>
<dbReference type="EC" id="1.3.98.3" evidence="15"/>
<dbReference type="SFLD" id="SFLDS00029">
    <property type="entry name" value="Radical_SAM"/>
    <property type="match status" value="1"/>
</dbReference>
<proteinExistence type="inferred from homology"/>
<reference evidence="20" key="1">
    <citation type="submission" date="2012-02" db="EMBL/GenBank/DDBJ databases">
        <title>The complete genome of Echinicola vietnamensis DSM 17526.</title>
        <authorList>
            <person name="Lucas S."/>
            <person name="Copeland A."/>
            <person name="Lapidus A."/>
            <person name="Glavina del Rio T."/>
            <person name="Dalin E."/>
            <person name="Tice H."/>
            <person name="Bruce D."/>
            <person name="Goodwin L."/>
            <person name="Pitluck S."/>
            <person name="Peters L."/>
            <person name="Ovchinnikova G."/>
            <person name="Teshima H."/>
            <person name="Kyrpides N."/>
            <person name="Mavromatis K."/>
            <person name="Ivanova N."/>
            <person name="Brettin T."/>
            <person name="Detter J.C."/>
            <person name="Han C."/>
            <person name="Larimer F."/>
            <person name="Land M."/>
            <person name="Hauser L."/>
            <person name="Markowitz V."/>
            <person name="Cheng J.-F."/>
            <person name="Hugenholtz P."/>
            <person name="Woyke T."/>
            <person name="Wu D."/>
            <person name="Brambilla E."/>
            <person name="Klenk H.-P."/>
            <person name="Eisen J.A."/>
        </authorList>
    </citation>
    <scope>NUCLEOTIDE SEQUENCE [LARGE SCALE GENOMIC DNA]</scope>
    <source>
        <strain evidence="20">DSM 17526 / LMG 23754 / KMM 6221</strain>
    </source>
</reference>
<comment type="catalytic activity">
    <reaction evidence="14 15">
        <text>coproporphyrinogen III + 2 S-adenosyl-L-methionine = protoporphyrinogen IX + 2 5'-deoxyadenosine + 2 L-methionine + 2 CO2</text>
        <dbReference type="Rhea" id="RHEA:15425"/>
        <dbReference type="ChEBI" id="CHEBI:16526"/>
        <dbReference type="ChEBI" id="CHEBI:17319"/>
        <dbReference type="ChEBI" id="CHEBI:57307"/>
        <dbReference type="ChEBI" id="CHEBI:57309"/>
        <dbReference type="ChEBI" id="CHEBI:57844"/>
        <dbReference type="ChEBI" id="CHEBI:59789"/>
        <dbReference type="EC" id="1.3.98.3"/>
    </reaction>
</comment>
<dbReference type="SUPFAM" id="SSF102114">
    <property type="entry name" value="Radical SAM enzymes"/>
    <property type="match status" value="1"/>
</dbReference>
<keyword evidence="7 15" id="KW-0949">S-adenosyl-L-methionine</keyword>
<feature type="binding site" evidence="16">
    <location>
        <position position="210"/>
    </location>
    <ligand>
        <name>S-adenosyl-L-methionine</name>
        <dbReference type="ChEBI" id="CHEBI:59789"/>
        <label>2</label>
    </ligand>
</feature>
<dbReference type="OrthoDB" id="9808022at2"/>
<dbReference type="InterPro" id="IPR004558">
    <property type="entry name" value="Coprogen_oxidase_HemN"/>
</dbReference>
<dbReference type="InterPro" id="IPR006638">
    <property type="entry name" value="Elp3/MiaA/NifB-like_rSAM"/>
</dbReference>
<evidence type="ECO:0000256" key="2">
    <source>
        <dbReference type="ARBA" id="ARBA00004785"/>
    </source>
</evidence>
<evidence type="ECO:0000256" key="9">
    <source>
        <dbReference type="ARBA" id="ARBA00023002"/>
    </source>
</evidence>
<evidence type="ECO:0000256" key="6">
    <source>
        <dbReference type="ARBA" id="ARBA00022490"/>
    </source>
</evidence>
<dbReference type="PROSITE" id="PS51918">
    <property type="entry name" value="RADICAL_SAM"/>
    <property type="match status" value="1"/>
</dbReference>
<evidence type="ECO:0000313" key="19">
    <source>
        <dbReference type="EMBL" id="AGA80226.1"/>
    </source>
</evidence>
<evidence type="ECO:0000259" key="18">
    <source>
        <dbReference type="PROSITE" id="PS51918"/>
    </source>
</evidence>
<feature type="binding site" evidence="17">
    <location>
        <position position="66"/>
    </location>
    <ligand>
        <name>[4Fe-4S] cluster</name>
        <dbReference type="ChEBI" id="CHEBI:49883"/>
        <note>4Fe-4S-S-AdoMet</note>
    </ligand>
</feature>
<dbReference type="STRING" id="926556.Echvi_4019"/>
<comment type="subcellular location">
    <subcellularLocation>
        <location evidence="1 15">Cytoplasm</location>
    </subcellularLocation>
</comment>
<dbReference type="PANTHER" id="PTHR13932">
    <property type="entry name" value="COPROPORPHYRINIGEN III OXIDASE"/>
    <property type="match status" value="1"/>
</dbReference>
<evidence type="ECO:0000256" key="7">
    <source>
        <dbReference type="ARBA" id="ARBA00022691"/>
    </source>
</evidence>
<dbReference type="Pfam" id="PF04055">
    <property type="entry name" value="Radical_SAM"/>
    <property type="match status" value="1"/>
</dbReference>
<dbReference type="Gene3D" id="3.80.30.20">
    <property type="entry name" value="tm_1862 like domain"/>
    <property type="match status" value="1"/>
</dbReference>